<evidence type="ECO:0000313" key="3">
    <source>
        <dbReference type="Proteomes" id="UP001159659"/>
    </source>
</evidence>
<comment type="caution">
    <text evidence="2">The sequence shown here is derived from an EMBL/GenBank/DDBJ whole genome shotgun (WGS) entry which is preliminary data.</text>
</comment>
<evidence type="ECO:0000313" key="2">
    <source>
        <dbReference type="EMBL" id="CAI5734517.1"/>
    </source>
</evidence>
<feature type="compositionally biased region" description="Acidic residues" evidence="1">
    <location>
        <begin position="1"/>
        <end position="11"/>
    </location>
</feature>
<sequence length="292" mass="32748">MDPLVDDDDTPMPESHLTRSSPSSSITFLISITSASQENTSLTLAGPMALTEAASVMMFQARLLQTIELASVPQMKQLLMSATNAALEASAMIATFPLEMQATLVNEDAVAGEDNASTIVTATPKQVGILTHYNQELHNLLQTFQHDVATIRDQRNALQDTVNQLIEHRFKLIEDIANQRIQFNTQLDSKTAEATAANTALFERTRSIHEQIERAEQHIKTTLYNCRVEHQVVAERLHQIITRLSQRNERPQSEHVKNMVALIEQQLSVNLLSIRWPAHFKPSTKFETSLQN</sequence>
<name>A0AAV0UCZ5_9STRA</name>
<organism evidence="2 3">
    <name type="scientific">Peronospora farinosa</name>
    <dbReference type="NCBI Taxonomy" id="134698"/>
    <lineage>
        <taxon>Eukaryota</taxon>
        <taxon>Sar</taxon>
        <taxon>Stramenopiles</taxon>
        <taxon>Oomycota</taxon>
        <taxon>Peronosporomycetes</taxon>
        <taxon>Peronosporales</taxon>
        <taxon>Peronosporaceae</taxon>
        <taxon>Peronospora</taxon>
    </lineage>
</organism>
<dbReference type="Proteomes" id="UP001159659">
    <property type="component" value="Unassembled WGS sequence"/>
</dbReference>
<proteinExistence type="predicted"/>
<accession>A0AAV0UCZ5</accession>
<protein>
    <submittedName>
        <fullName evidence="2">Uncharacterized protein</fullName>
    </submittedName>
</protein>
<dbReference type="EMBL" id="CANTFK010000961">
    <property type="protein sequence ID" value="CAI5734517.1"/>
    <property type="molecule type" value="Genomic_DNA"/>
</dbReference>
<evidence type="ECO:0000256" key="1">
    <source>
        <dbReference type="SAM" id="MobiDB-lite"/>
    </source>
</evidence>
<feature type="region of interest" description="Disordered" evidence="1">
    <location>
        <begin position="1"/>
        <end position="21"/>
    </location>
</feature>
<reference evidence="2" key="1">
    <citation type="submission" date="2022-12" db="EMBL/GenBank/DDBJ databases">
        <authorList>
            <person name="Webb A."/>
        </authorList>
    </citation>
    <scope>NUCLEOTIDE SEQUENCE</scope>
    <source>
        <strain evidence="2">Pf2</strain>
    </source>
</reference>
<dbReference type="AlphaFoldDB" id="A0AAV0UCZ5"/>
<gene>
    <name evidence="2" type="ORF">PFR002_LOCUS7508</name>
</gene>